<reference evidence="2" key="1">
    <citation type="journal article" date="2022" name="J. Proteome Res.">
        <title>Neuropeptidomes of Tenebrio molitor L. and Zophobas atratus Fab. (Coleoptera, Polyphaga: Tenebrionidae).</title>
        <authorList>
            <person name="Marciniak P."/>
            <person name="Pacholska-Bogalska J."/>
            <person name="Ragionieri L."/>
        </authorList>
    </citation>
    <scope>NUCLEOTIDE SEQUENCE</scope>
    <source>
        <strain evidence="2">DN33859_c0_g1_i3</strain>
    </source>
</reference>
<evidence type="ECO:0000313" key="2">
    <source>
        <dbReference type="EMBL" id="UXO98186.1"/>
    </source>
</evidence>
<dbReference type="EMBL" id="ON086793">
    <property type="protein sequence ID" value="UXO98186.1"/>
    <property type="molecule type" value="mRNA"/>
</dbReference>
<evidence type="ECO:0000256" key="1">
    <source>
        <dbReference type="SAM" id="SignalP"/>
    </source>
</evidence>
<dbReference type="GeneID" id="138139196"/>
<dbReference type="RefSeq" id="XP_068915490.1">
    <property type="nucleotide sequence ID" value="XM_069059389.1"/>
</dbReference>
<feature type="chain" id="PRO_5037524839" evidence="1">
    <location>
        <begin position="27"/>
        <end position="103"/>
    </location>
</feature>
<accession>A0A977SQY6</accession>
<name>A0A977SQY6_TENMO</name>
<protein>
    <submittedName>
        <fullName evidence="2">Allatostatin C</fullName>
    </submittedName>
</protein>
<feature type="signal peptide" evidence="1">
    <location>
        <begin position="1"/>
        <end position="26"/>
    </location>
</feature>
<dbReference type="CTD" id="34537"/>
<organism evidence="2">
    <name type="scientific">Tenebrio molitor</name>
    <name type="common">Yellow mealworm beetle</name>
    <dbReference type="NCBI Taxonomy" id="7067"/>
    <lineage>
        <taxon>Eukaryota</taxon>
        <taxon>Metazoa</taxon>
        <taxon>Ecdysozoa</taxon>
        <taxon>Arthropoda</taxon>
        <taxon>Hexapoda</taxon>
        <taxon>Insecta</taxon>
        <taxon>Pterygota</taxon>
        <taxon>Neoptera</taxon>
        <taxon>Endopterygota</taxon>
        <taxon>Coleoptera</taxon>
        <taxon>Polyphaga</taxon>
        <taxon>Cucujiformia</taxon>
        <taxon>Tenebrionidae</taxon>
        <taxon>Tenebrio</taxon>
    </lineage>
</organism>
<dbReference type="AlphaFoldDB" id="A0A977SQY6"/>
<keyword evidence="1" id="KW-0732">Signal</keyword>
<sequence length="103" mass="11706">MSAQVPHYLFRTLLVLFVATLAVSSARPNHFGDPNQVVAEGDANNLLDSGLKPWQLEMLAQRLSEISQTGGDYGWDKSIRSPESKRQSRYRQCYFNPISCFRK</sequence>
<proteinExistence type="evidence at transcript level"/>
<dbReference type="KEGG" id="tmol:138139196"/>